<comment type="similarity">
    <text evidence="5">Belongs to the TIM14 family.</text>
</comment>
<evidence type="ECO:0000256" key="2">
    <source>
        <dbReference type="ARBA" id="ARBA00022692"/>
    </source>
</evidence>
<dbReference type="EMBL" id="JBHLSW010000003">
    <property type="protein sequence ID" value="MFC0633334.1"/>
    <property type="molecule type" value="Genomic_DNA"/>
</dbReference>
<evidence type="ECO:0000313" key="8">
    <source>
        <dbReference type="EMBL" id="MFC0633334.1"/>
    </source>
</evidence>
<keyword evidence="4 6" id="KW-0472">Membrane</keyword>
<dbReference type="Gene3D" id="1.10.287.110">
    <property type="entry name" value="DnaJ domain"/>
    <property type="match status" value="1"/>
</dbReference>
<reference evidence="8 9" key="1">
    <citation type="submission" date="2024-09" db="EMBL/GenBank/DDBJ databases">
        <authorList>
            <person name="Sun Q."/>
            <person name="Mori K."/>
        </authorList>
    </citation>
    <scope>NUCLEOTIDE SEQUENCE [LARGE SCALE GENOMIC DNA]</scope>
    <source>
        <strain evidence="8 9">NCAIM B.02621</strain>
    </source>
</reference>
<proteinExistence type="inferred from homology"/>
<evidence type="ECO:0000256" key="1">
    <source>
        <dbReference type="ARBA" id="ARBA00004167"/>
    </source>
</evidence>
<keyword evidence="9" id="KW-1185">Reference proteome</keyword>
<evidence type="ECO:0000256" key="5">
    <source>
        <dbReference type="ARBA" id="ARBA00038105"/>
    </source>
</evidence>
<evidence type="ECO:0000256" key="6">
    <source>
        <dbReference type="SAM" id="Phobius"/>
    </source>
</evidence>
<evidence type="ECO:0000313" key="9">
    <source>
        <dbReference type="Proteomes" id="UP001589906"/>
    </source>
</evidence>
<dbReference type="CDD" id="cd06257">
    <property type="entry name" value="DnaJ"/>
    <property type="match status" value="1"/>
</dbReference>
<comment type="subcellular location">
    <subcellularLocation>
        <location evidence="1">Membrane</location>
        <topology evidence="1">Single-pass membrane protein</topology>
    </subcellularLocation>
</comment>
<accession>A0ABV6R2B6</accession>
<feature type="transmembrane region" description="Helical" evidence="6">
    <location>
        <begin position="37"/>
        <end position="70"/>
    </location>
</feature>
<name>A0ABV6R2B6_9CAUL</name>
<dbReference type="PANTHER" id="PTHR12763:SF28">
    <property type="entry name" value="GEO10507P1-RELATED"/>
    <property type="match status" value="1"/>
</dbReference>
<dbReference type="Proteomes" id="UP001589906">
    <property type="component" value="Unassembled WGS sequence"/>
</dbReference>
<dbReference type="PROSITE" id="PS50076">
    <property type="entry name" value="DNAJ_2"/>
    <property type="match status" value="1"/>
</dbReference>
<feature type="domain" description="J" evidence="7">
    <location>
        <begin position="88"/>
        <end position="139"/>
    </location>
</feature>
<dbReference type="InterPro" id="IPR036869">
    <property type="entry name" value="J_dom_sf"/>
</dbReference>
<dbReference type="InterPro" id="IPR001623">
    <property type="entry name" value="DnaJ_domain"/>
</dbReference>
<comment type="caution">
    <text evidence="8">The sequence shown here is derived from an EMBL/GenBank/DDBJ whole genome shotgun (WGS) entry which is preliminary data.</text>
</comment>
<keyword evidence="2 6" id="KW-0812">Transmembrane</keyword>
<keyword evidence="3 6" id="KW-1133">Transmembrane helix</keyword>
<dbReference type="RefSeq" id="WP_376835089.1">
    <property type="nucleotide sequence ID" value="NZ_JBHLSW010000003.1"/>
</dbReference>
<evidence type="ECO:0000256" key="3">
    <source>
        <dbReference type="ARBA" id="ARBA00022989"/>
    </source>
</evidence>
<gene>
    <name evidence="8" type="ORF">ACFFGE_05495</name>
</gene>
<evidence type="ECO:0000256" key="4">
    <source>
        <dbReference type="ARBA" id="ARBA00023136"/>
    </source>
</evidence>
<sequence length="139" mass="14744">MWTILLIVAVVGVWALVRLGRQTEGPRRGQWRVTATLIAAVMMAGGALATARGGFILGPALLIGALYLVLQSRDRPVRPRAEAMSAEEARSLLGVGPGASDAEVQSAWRRLMARAHPDQGGAEGLAARLNAARDRLLGR</sequence>
<dbReference type="PANTHER" id="PTHR12763">
    <property type="match status" value="1"/>
</dbReference>
<protein>
    <submittedName>
        <fullName evidence="8">J domain-containing protein</fullName>
    </submittedName>
</protein>
<evidence type="ECO:0000259" key="7">
    <source>
        <dbReference type="PROSITE" id="PS50076"/>
    </source>
</evidence>
<organism evidence="8 9">
    <name type="scientific">Brevundimonas balnearis</name>
    <dbReference type="NCBI Taxonomy" id="1572858"/>
    <lineage>
        <taxon>Bacteria</taxon>
        <taxon>Pseudomonadati</taxon>
        <taxon>Pseudomonadota</taxon>
        <taxon>Alphaproteobacteria</taxon>
        <taxon>Caulobacterales</taxon>
        <taxon>Caulobacteraceae</taxon>
        <taxon>Brevundimonas</taxon>
    </lineage>
</organism>
<dbReference type="SUPFAM" id="SSF46565">
    <property type="entry name" value="Chaperone J-domain"/>
    <property type="match status" value="1"/>
</dbReference>